<keyword evidence="5" id="KW-1185">Reference proteome</keyword>
<evidence type="ECO:0000256" key="1">
    <source>
        <dbReference type="ARBA" id="ARBA00022737"/>
    </source>
</evidence>
<name>A0AAD5VHS6_9AGAR</name>
<evidence type="ECO:0000313" key="4">
    <source>
        <dbReference type="EMBL" id="KAJ3560119.1"/>
    </source>
</evidence>
<organism evidence="4 5">
    <name type="scientific">Leucocoprinus birnbaumii</name>
    <dbReference type="NCBI Taxonomy" id="56174"/>
    <lineage>
        <taxon>Eukaryota</taxon>
        <taxon>Fungi</taxon>
        <taxon>Dikarya</taxon>
        <taxon>Basidiomycota</taxon>
        <taxon>Agaricomycotina</taxon>
        <taxon>Agaricomycetes</taxon>
        <taxon>Agaricomycetidae</taxon>
        <taxon>Agaricales</taxon>
        <taxon>Agaricineae</taxon>
        <taxon>Agaricaceae</taxon>
        <taxon>Leucocoprinus</taxon>
    </lineage>
</organism>
<evidence type="ECO:0000259" key="3">
    <source>
        <dbReference type="Pfam" id="PF24883"/>
    </source>
</evidence>
<keyword evidence="1" id="KW-0677">Repeat</keyword>
<evidence type="ECO:0000256" key="2">
    <source>
        <dbReference type="SAM" id="Phobius"/>
    </source>
</evidence>
<dbReference type="AlphaFoldDB" id="A0AAD5VHS6"/>
<dbReference type="Proteomes" id="UP001213000">
    <property type="component" value="Unassembled WGS sequence"/>
</dbReference>
<dbReference type="InterPro" id="IPR056884">
    <property type="entry name" value="NPHP3-like_N"/>
</dbReference>
<feature type="domain" description="Nephrocystin 3-like N-terminal" evidence="3">
    <location>
        <begin position="186"/>
        <end position="290"/>
    </location>
</feature>
<dbReference type="EMBL" id="JANIEX010001234">
    <property type="protein sequence ID" value="KAJ3560119.1"/>
    <property type="molecule type" value="Genomic_DNA"/>
</dbReference>
<keyword evidence="2" id="KW-1133">Transmembrane helix</keyword>
<reference evidence="4" key="1">
    <citation type="submission" date="2022-07" db="EMBL/GenBank/DDBJ databases">
        <title>Genome Sequence of Leucocoprinus birnbaumii.</title>
        <authorList>
            <person name="Buettner E."/>
        </authorList>
    </citation>
    <scope>NUCLEOTIDE SEQUENCE</scope>
    <source>
        <strain evidence="4">VT141</strain>
    </source>
</reference>
<feature type="transmembrane region" description="Helical" evidence="2">
    <location>
        <begin position="6"/>
        <end position="24"/>
    </location>
</feature>
<protein>
    <recommendedName>
        <fullName evidence="3">Nephrocystin 3-like N-terminal domain-containing protein</fullName>
    </recommendedName>
</protein>
<dbReference type="InterPro" id="IPR027417">
    <property type="entry name" value="P-loop_NTPase"/>
</dbReference>
<sequence length="294" mass="32891">MVWHLTGIFFLIIISLGVTIRGWLRRLFGFANASVGGEDQAIDAPHNNFEDHQTRAKWKPDPGPGERTGLLRGSASSSVTAVSSSNVNTPKVVNSRQAAKVWFLYSKLCCLSDSISEARMSGIFQNASNFLVNNSVFVKYDQLGAKETVLRWIAEYIIVGAEFDSSAREPPPRCHPGTRLRILESILGWLMNRGRKQRLLWLNGPAGVGKSAIVQSAAETAFSYGILGATLFFSRINNRNNPSLVFTTIAYQLAVRIPAYRRYLRSQMVRDPLMLDKGMKKLFRLLFVEPLENH</sequence>
<proteinExistence type="predicted"/>
<gene>
    <name evidence="4" type="ORF">NP233_g11042</name>
</gene>
<accession>A0AAD5VHS6</accession>
<keyword evidence="2" id="KW-0812">Transmembrane</keyword>
<keyword evidence="2" id="KW-0472">Membrane</keyword>
<comment type="caution">
    <text evidence="4">The sequence shown here is derived from an EMBL/GenBank/DDBJ whole genome shotgun (WGS) entry which is preliminary data.</text>
</comment>
<dbReference type="SUPFAM" id="SSF52540">
    <property type="entry name" value="P-loop containing nucleoside triphosphate hydrolases"/>
    <property type="match status" value="1"/>
</dbReference>
<dbReference type="Pfam" id="PF24883">
    <property type="entry name" value="NPHP3_N"/>
    <property type="match status" value="1"/>
</dbReference>
<evidence type="ECO:0000313" key="5">
    <source>
        <dbReference type="Proteomes" id="UP001213000"/>
    </source>
</evidence>